<dbReference type="PANTHER" id="PTHR24365">
    <property type="entry name" value="TOLL-LIKE RECEPTOR"/>
    <property type="match status" value="1"/>
</dbReference>
<keyword evidence="5 12" id="KW-0732">Signal</keyword>
<evidence type="ECO:0000259" key="13">
    <source>
        <dbReference type="PROSITE" id="PS50104"/>
    </source>
</evidence>
<organism evidence="14 15">
    <name type="scientific">Patella caerulea</name>
    <name type="common">Rayed Mediterranean limpet</name>
    <dbReference type="NCBI Taxonomy" id="87958"/>
    <lineage>
        <taxon>Eukaryota</taxon>
        <taxon>Metazoa</taxon>
        <taxon>Spiralia</taxon>
        <taxon>Lophotrochozoa</taxon>
        <taxon>Mollusca</taxon>
        <taxon>Gastropoda</taxon>
        <taxon>Patellogastropoda</taxon>
        <taxon>Patelloidea</taxon>
        <taxon>Patellidae</taxon>
        <taxon>Patella</taxon>
    </lineage>
</organism>
<dbReference type="InterPro" id="IPR001611">
    <property type="entry name" value="Leu-rich_rpt"/>
</dbReference>
<dbReference type="GO" id="GO:0005886">
    <property type="term" value="C:plasma membrane"/>
    <property type="evidence" value="ECO:0007669"/>
    <property type="project" value="TreeGrafter"/>
</dbReference>
<dbReference type="SUPFAM" id="SSF52200">
    <property type="entry name" value="Toll/Interleukin receptor TIR domain"/>
    <property type="match status" value="1"/>
</dbReference>
<dbReference type="InterPro" id="IPR000157">
    <property type="entry name" value="TIR_dom"/>
</dbReference>
<dbReference type="Gene3D" id="3.40.50.10140">
    <property type="entry name" value="Toll/interleukin-1 receptor homology (TIR) domain"/>
    <property type="match status" value="1"/>
</dbReference>
<evidence type="ECO:0000256" key="2">
    <source>
        <dbReference type="ARBA" id="ARBA00009634"/>
    </source>
</evidence>
<dbReference type="PROSITE" id="PS51450">
    <property type="entry name" value="LRR"/>
    <property type="match status" value="5"/>
</dbReference>
<dbReference type="Gene3D" id="3.80.10.10">
    <property type="entry name" value="Ribonuclease Inhibitor"/>
    <property type="match status" value="5"/>
</dbReference>
<dbReference type="FunFam" id="3.80.10.10:FF:000770">
    <property type="entry name" value="Uncharacterized protein"/>
    <property type="match status" value="1"/>
</dbReference>
<keyword evidence="4 11" id="KW-0812">Transmembrane</keyword>
<keyword evidence="10" id="KW-0325">Glycoprotein</keyword>
<dbReference type="SMART" id="SM00364">
    <property type="entry name" value="LRR_BAC"/>
    <property type="match status" value="6"/>
</dbReference>
<dbReference type="SMART" id="SM00369">
    <property type="entry name" value="LRR_TYP"/>
    <property type="match status" value="15"/>
</dbReference>
<dbReference type="InterPro" id="IPR000372">
    <property type="entry name" value="LRRNT"/>
</dbReference>
<evidence type="ECO:0000313" key="15">
    <source>
        <dbReference type="Proteomes" id="UP001347796"/>
    </source>
</evidence>
<feature type="domain" description="TIR" evidence="13">
    <location>
        <begin position="1011"/>
        <end position="1145"/>
    </location>
</feature>
<dbReference type="SMART" id="SM00013">
    <property type="entry name" value="LRRNT"/>
    <property type="match status" value="1"/>
</dbReference>
<dbReference type="PROSITE" id="PS50104">
    <property type="entry name" value="TIR"/>
    <property type="match status" value="1"/>
</dbReference>
<dbReference type="GO" id="GO:0038023">
    <property type="term" value="F:signaling receptor activity"/>
    <property type="evidence" value="ECO:0007669"/>
    <property type="project" value="TreeGrafter"/>
</dbReference>
<keyword evidence="3" id="KW-0433">Leucine-rich repeat</keyword>
<feature type="transmembrane region" description="Helical" evidence="11">
    <location>
        <begin position="960"/>
        <end position="983"/>
    </location>
</feature>
<dbReference type="InterPro" id="IPR003591">
    <property type="entry name" value="Leu-rich_rpt_typical-subtyp"/>
</dbReference>
<dbReference type="SMART" id="SM00255">
    <property type="entry name" value="TIR"/>
    <property type="match status" value="1"/>
</dbReference>
<dbReference type="Proteomes" id="UP001347796">
    <property type="component" value="Unassembled WGS sequence"/>
</dbReference>
<protein>
    <recommendedName>
        <fullName evidence="13">TIR domain-containing protein</fullName>
    </recommendedName>
</protein>
<evidence type="ECO:0000256" key="6">
    <source>
        <dbReference type="ARBA" id="ARBA00022737"/>
    </source>
</evidence>
<sequence>MGVVDTLVYSLLFIPVIVSVATECLKVPECQCESLSVDSTDIKAICLETSNLLLLPKSVSILEVNCVNKYVQHTLSADLFVRLSNLHSVNFIGCRFDGISTRAFQSPRLKNIRFTSCFLGNTSLVFNTSLVELEMSDSGLKSFPEIRDLDHLEVLNISNNRLTSYGMFEKNCKVANRSLKHIDFSGNAFKTFPNLSNCAPNLVSLTISHSASLKLETNLNNLVSLESLDLAGTILKGHIGNLKNLTRLHVLHLVGVGQMLEFYPRDHPKLKELHLQNVYPDVKLISELVHLPDLTQLKLIKCNITSLPSSTFSNLTLLEDLDLSDNSISTVGPGLLDDLVNLRHLSLSHNAITHVYQGTFTPPKLTMLDISVNQIEFITQGSFDNLTELIQLNLTSNIITNLPKNIFHHLIALENLFLKGNYLKALPSFSQCKKLKHLHLKDNLLKSLTVNFEGLVSLVEISVGYNDLLFVSSTAFKDSPELSYIDLSHNQIRSIQKHPLYSTPWGNLNKLNFLRMDYNNLTRFLSDLSLFTNLQHLFIDHNQINRVYPDMFPESLVLLDLSSNRIRSLGQLMRKLKNIHTLNLQHNFPSLRKLISYSFYLGSVHIPTVYIGFNEFVCDCRMMWLKSLTIPGITLPSILQKMPNFPDIDSTYCQNDGPSLIKLKDYPVSKFLCEYEKEDFECDMECDCCLGSNFMFNEDCPCVYRCPTGCLCKKSVLIFQSNEIQCQNRNLSSIPPGLPSGSTEINLSGNDIPMVTRHYLEELNMLDTLYLNGSRVKWLSPGCFDGMPRLEALHLDHNLLKSIPSGLFQNLKSLEQLFLHNNLISFIVSDAFHGLNRGLSLSLHDNKLSDLSSLDSLNSNQITAVSLSNNPWSCRCEFITEFRDFITINAERIKDIDNIACTWSASEEDVLNYTMPEIDRNSSDRMTRVVEFNYSSLCSNKTIIVNTTIIQRVLQEDDRLVGPIIGLVFFFSSLAVLAVLIVWKRHLVQVVIYIKFGVRFVPGDEKIDREYKYDAFVSHSSKDEEFILKELMPKLEQRKKLRLCLHFRDFPVGESIADNIVDAVDASRRTLLIISNNFLQSEWCKFEFQTAHHEILTNHAENIVIILLDEIDQDAVDPDLRTLLKTKTYMKYGDPWFWEKLYFALPDKMDDDNIAQKGEEVIRFERI</sequence>
<feature type="chain" id="PRO_5042971743" description="TIR domain-containing protein" evidence="12">
    <location>
        <begin position="22"/>
        <end position="1167"/>
    </location>
</feature>
<evidence type="ECO:0000256" key="9">
    <source>
        <dbReference type="ARBA" id="ARBA00023170"/>
    </source>
</evidence>
<evidence type="ECO:0000256" key="3">
    <source>
        <dbReference type="ARBA" id="ARBA00022614"/>
    </source>
</evidence>
<evidence type="ECO:0000256" key="5">
    <source>
        <dbReference type="ARBA" id="ARBA00022729"/>
    </source>
</evidence>
<dbReference type="PANTHER" id="PTHR24365:SF541">
    <property type="entry name" value="PROTEIN TOLL-RELATED"/>
    <property type="match status" value="1"/>
</dbReference>
<comment type="caution">
    <text evidence="14">The sequence shown here is derived from an EMBL/GenBank/DDBJ whole genome shotgun (WGS) entry which is preliminary data.</text>
</comment>
<keyword evidence="7 11" id="KW-1133">Transmembrane helix</keyword>
<dbReference type="SUPFAM" id="SSF52058">
    <property type="entry name" value="L domain-like"/>
    <property type="match status" value="3"/>
</dbReference>
<dbReference type="AlphaFoldDB" id="A0AAN8G314"/>
<name>A0AAN8G314_PATCE</name>
<comment type="similarity">
    <text evidence="2">Belongs to the Toll-like receptor family.</text>
</comment>
<evidence type="ECO:0000256" key="1">
    <source>
        <dbReference type="ARBA" id="ARBA00004167"/>
    </source>
</evidence>
<comment type="subcellular location">
    <subcellularLocation>
        <location evidence="1">Membrane</location>
        <topology evidence="1">Single-pass membrane protein</topology>
    </subcellularLocation>
</comment>
<evidence type="ECO:0000256" key="8">
    <source>
        <dbReference type="ARBA" id="ARBA00023136"/>
    </source>
</evidence>
<proteinExistence type="inferred from homology"/>
<dbReference type="Pfam" id="PF13676">
    <property type="entry name" value="TIR_2"/>
    <property type="match status" value="1"/>
</dbReference>
<dbReference type="SMART" id="SM00365">
    <property type="entry name" value="LRR_SD22"/>
    <property type="match status" value="9"/>
</dbReference>
<evidence type="ECO:0000313" key="14">
    <source>
        <dbReference type="EMBL" id="KAK6169512.1"/>
    </source>
</evidence>
<dbReference type="EMBL" id="JAZGQO010000015">
    <property type="protein sequence ID" value="KAK6169512.1"/>
    <property type="molecule type" value="Genomic_DNA"/>
</dbReference>
<dbReference type="PRINTS" id="PR01537">
    <property type="entry name" value="INTRLKN1R1F"/>
</dbReference>
<evidence type="ECO:0000256" key="7">
    <source>
        <dbReference type="ARBA" id="ARBA00022989"/>
    </source>
</evidence>
<keyword evidence="6" id="KW-0677">Repeat</keyword>
<dbReference type="GO" id="GO:0007165">
    <property type="term" value="P:signal transduction"/>
    <property type="evidence" value="ECO:0007669"/>
    <property type="project" value="InterPro"/>
</dbReference>
<dbReference type="InterPro" id="IPR032675">
    <property type="entry name" value="LRR_dom_sf"/>
</dbReference>
<keyword evidence="9" id="KW-0675">Receptor</keyword>
<dbReference type="Pfam" id="PF13855">
    <property type="entry name" value="LRR_8"/>
    <property type="match status" value="5"/>
</dbReference>
<keyword evidence="8 11" id="KW-0472">Membrane</keyword>
<dbReference type="FunFam" id="3.40.50.10140:FF:000021">
    <property type="entry name" value="Toll receptor 13"/>
    <property type="match status" value="1"/>
</dbReference>
<evidence type="ECO:0000256" key="12">
    <source>
        <dbReference type="SAM" id="SignalP"/>
    </source>
</evidence>
<keyword evidence="15" id="KW-1185">Reference proteome</keyword>
<evidence type="ECO:0000256" key="10">
    <source>
        <dbReference type="ARBA" id="ARBA00023180"/>
    </source>
</evidence>
<dbReference type="InterPro" id="IPR035897">
    <property type="entry name" value="Toll_tir_struct_dom_sf"/>
</dbReference>
<reference evidence="14 15" key="1">
    <citation type="submission" date="2024-01" db="EMBL/GenBank/DDBJ databases">
        <title>The genome of the rayed Mediterranean limpet Patella caerulea (Linnaeus, 1758).</title>
        <authorList>
            <person name="Anh-Thu Weber A."/>
            <person name="Halstead-Nussloch G."/>
        </authorList>
    </citation>
    <scope>NUCLEOTIDE SEQUENCE [LARGE SCALE GENOMIC DNA]</scope>
    <source>
        <strain evidence="14">AATW-2023a</strain>
        <tissue evidence="14">Whole specimen</tissue>
    </source>
</reference>
<evidence type="ECO:0000256" key="11">
    <source>
        <dbReference type="SAM" id="Phobius"/>
    </source>
</evidence>
<accession>A0AAN8G314</accession>
<evidence type="ECO:0000256" key="4">
    <source>
        <dbReference type="ARBA" id="ARBA00022692"/>
    </source>
</evidence>
<gene>
    <name evidence="14" type="ORF">SNE40_020553</name>
</gene>
<feature type="signal peptide" evidence="12">
    <location>
        <begin position="1"/>
        <end position="21"/>
    </location>
</feature>